<keyword evidence="2" id="KW-1185">Reference proteome</keyword>
<organism evidence="1 2">
    <name type="scientific">Araneus ventricosus</name>
    <name type="common">Orbweaver spider</name>
    <name type="synonym">Epeira ventricosa</name>
    <dbReference type="NCBI Taxonomy" id="182803"/>
    <lineage>
        <taxon>Eukaryota</taxon>
        <taxon>Metazoa</taxon>
        <taxon>Ecdysozoa</taxon>
        <taxon>Arthropoda</taxon>
        <taxon>Chelicerata</taxon>
        <taxon>Arachnida</taxon>
        <taxon>Araneae</taxon>
        <taxon>Araneomorphae</taxon>
        <taxon>Entelegynae</taxon>
        <taxon>Araneoidea</taxon>
        <taxon>Araneidae</taxon>
        <taxon>Araneus</taxon>
    </lineage>
</organism>
<evidence type="ECO:0000313" key="2">
    <source>
        <dbReference type="Proteomes" id="UP000499080"/>
    </source>
</evidence>
<comment type="caution">
    <text evidence="1">The sequence shown here is derived from an EMBL/GenBank/DDBJ whole genome shotgun (WGS) entry which is preliminary data.</text>
</comment>
<gene>
    <name evidence="1" type="ORF">AVEN_257045_1</name>
</gene>
<accession>A0A4Y2MB30</accession>
<proteinExistence type="predicted"/>
<reference evidence="1 2" key="1">
    <citation type="journal article" date="2019" name="Sci. Rep.">
        <title>Orb-weaving spider Araneus ventricosus genome elucidates the spidroin gene catalogue.</title>
        <authorList>
            <person name="Kono N."/>
            <person name="Nakamura H."/>
            <person name="Ohtoshi R."/>
            <person name="Moran D.A.P."/>
            <person name="Shinohara A."/>
            <person name="Yoshida Y."/>
            <person name="Fujiwara M."/>
            <person name="Mori M."/>
            <person name="Tomita M."/>
            <person name="Arakawa K."/>
        </authorList>
    </citation>
    <scope>NUCLEOTIDE SEQUENCE [LARGE SCALE GENOMIC DNA]</scope>
</reference>
<dbReference type="Proteomes" id="UP000499080">
    <property type="component" value="Unassembled WGS sequence"/>
</dbReference>
<dbReference type="AlphaFoldDB" id="A0A4Y2MB30"/>
<name>A0A4Y2MB30_ARAVE</name>
<sequence length="83" mass="8888">MTAVVWVREEIAAQAVASNVGPRCLVYAAEILVQSTYGNTAINIRPQMASIQKRLSSENTIALHSVFLDTTGIANGDDLELVA</sequence>
<dbReference type="EMBL" id="BGPR01007103">
    <property type="protein sequence ID" value="GBN24311.1"/>
    <property type="molecule type" value="Genomic_DNA"/>
</dbReference>
<protein>
    <submittedName>
        <fullName evidence="1">Uncharacterized protein</fullName>
    </submittedName>
</protein>
<evidence type="ECO:0000313" key="1">
    <source>
        <dbReference type="EMBL" id="GBN24311.1"/>
    </source>
</evidence>